<organism evidence="2">
    <name type="scientific">Streptomyces sp. Tue6314</name>
    <dbReference type="NCBI Taxonomy" id="2602572"/>
    <lineage>
        <taxon>Bacteria</taxon>
        <taxon>Bacillati</taxon>
        <taxon>Actinomycetota</taxon>
        <taxon>Actinomycetes</taxon>
        <taxon>Kitasatosporales</taxon>
        <taxon>Streptomycetaceae</taxon>
        <taxon>Streptomyces</taxon>
    </lineage>
</organism>
<name>A0A5B9BQG3_9ACTN</name>
<dbReference type="AlphaFoldDB" id="A0A5B9BQG3"/>
<dbReference type="InterPro" id="IPR032710">
    <property type="entry name" value="NTF2-like_dom_sf"/>
</dbReference>
<evidence type="ECO:0000313" key="2">
    <source>
        <dbReference type="EMBL" id="QED90614.1"/>
    </source>
</evidence>
<dbReference type="InterPro" id="IPR037401">
    <property type="entry name" value="SnoaL-like"/>
</dbReference>
<dbReference type="Pfam" id="PF13577">
    <property type="entry name" value="SnoaL_4"/>
    <property type="match status" value="1"/>
</dbReference>
<dbReference type="Gene3D" id="3.10.450.50">
    <property type="match status" value="1"/>
</dbReference>
<protein>
    <submittedName>
        <fullName evidence="2">Putative cyclase</fullName>
    </submittedName>
</protein>
<evidence type="ECO:0000259" key="1">
    <source>
        <dbReference type="Pfam" id="PF13577"/>
    </source>
</evidence>
<proteinExistence type="predicted"/>
<reference evidence="2" key="1">
    <citation type="submission" date="2019-01" db="EMBL/GenBank/DDBJ databases">
        <title>Discovery of the Streptoketides by Direct Cloning and Rapid Heterologous Expression of a Cryptic PKS II Gene Cluster from Streptomyces sp. Tue6314.</title>
        <authorList>
            <person name="Qian Z."/>
            <person name="D'Agostino P.M."/>
            <person name="Bruhn T."/>
            <person name="Haslbeck M."/>
            <person name="Gulder T.A.M."/>
        </authorList>
    </citation>
    <scope>NUCLEOTIDE SEQUENCE</scope>
    <source>
        <strain evidence="2">Tue6314</strain>
    </source>
</reference>
<feature type="domain" description="SnoaL-like" evidence="1">
    <location>
        <begin position="21"/>
        <end position="143"/>
    </location>
</feature>
<dbReference type="EMBL" id="MK424349">
    <property type="protein sequence ID" value="QED90614.1"/>
    <property type="molecule type" value="Genomic_DNA"/>
</dbReference>
<accession>A0A5B9BQG3</accession>
<dbReference type="CDD" id="cd00531">
    <property type="entry name" value="NTF2_like"/>
    <property type="match status" value="1"/>
</dbReference>
<sequence>MPHTGTAPLDPARPGTAGLHGEITHFYARQMQALDDGRTDDWARTFTEDGVFLLHGGHDRAEGRPALAASSAKARAALAEQGVTHRHWLGMLTVDPRPDGSVVARCYALVVATHLGGTPALHRSTVCEDVLVRDGDAWLVRHRQVSRDDLA</sequence>
<dbReference type="SUPFAM" id="SSF54427">
    <property type="entry name" value="NTF2-like"/>
    <property type="match status" value="1"/>
</dbReference>